<evidence type="ECO:0000256" key="1">
    <source>
        <dbReference type="SAM" id="MobiDB-lite"/>
    </source>
</evidence>
<evidence type="ECO:0000313" key="3">
    <source>
        <dbReference type="EMBL" id="KKN56083.1"/>
    </source>
</evidence>
<name>A0A0F9UR57_9ZZZZ</name>
<reference evidence="3" key="1">
    <citation type="journal article" date="2015" name="Nature">
        <title>Complex archaea that bridge the gap between prokaryotes and eukaryotes.</title>
        <authorList>
            <person name="Spang A."/>
            <person name="Saw J.H."/>
            <person name="Jorgensen S.L."/>
            <person name="Zaremba-Niedzwiedzka K."/>
            <person name="Martijn J."/>
            <person name="Lind A.E."/>
            <person name="van Eijk R."/>
            <person name="Schleper C."/>
            <person name="Guy L."/>
            <person name="Ettema T.J."/>
        </authorList>
    </citation>
    <scope>NUCLEOTIDE SEQUENCE</scope>
</reference>
<organism evidence="3">
    <name type="scientific">marine sediment metagenome</name>
    <dbReference type="NCBI Taxonomy" id="412755"/>
    <lineage>
        <taxon>unclassified sequences</taxon>
        <taxon>metagenomes</taxon>
        <taxon>ecological metagenomes</taxon>
    </lineage>
</organism>
<dbReference type="EMBL" id="LAZR01000858">
    <property type="protein sequence ID" value="KKN56083.1"/>
    <property type="molecule type" value="Genomic_DNA"/>
</dbReference>
<dbReference type="SUPFAM" id="SSF55811">
    <property type="entry name" value="Nudix"/>
    <property type="match status" value="1"/>
</dbReference>
<gene>
    <name evidence="3" type="ORF">LCGC14_0575610</name>
</gene>
<dbReference type="InterPro" id="IPR015797">
    <property type="entry name" value="NUDIX_hydrolase-like_dom_sf"/>
</dbReference>
<feature type="region of interest" description="Disordered" evidence="1">
    <location>
        <begin position="200"/>
        <end position="219"/>
    </location>
</feature>
<sequence>MIKYHGRQYRTATDEEAQQAEEQQPEYQDIGFGEAGRWGNEGSGILYTTGERVLLLHRAPDVLEPSCWGLPGGAVPENAQGEPLDLLKSAENEAEQEMGWALPGELIDTYVHEEPGFRYTTFICLVDEAATQENLQLNWESDNYGWFAAKDLHGLDLHPGVEELLGNLDPFYEAGQHDQQLDPLDTDEQIQEAGESVEIYRPEQHGQPGGLQLPEQLKK</sequence>
<protein>
    <recommendedName>
        <fullName evidence="2">Nudix hydrolase domain-containing protein</fullName>
    </recommendedName>
</protein>
<evidence type="ECO:0000259" key="2">
    <source>
        <dbReference type="PROSITE" id="PS51462"/>
    </source>
</evidence>
<dbReference type="InterPro" id="IPR000086">
    <property type="entry name" value="NUDIX_hydrolase_dom"/>
</dbReference>
<accession>A0A0F9UR57</accession>
<proteinExistence type="predicted"/>
<dbReference type="Gene3D" id="3.90.79.10">
    <property type="entry name" value="Nucleoside Triphosphate Pyrophosphohydrolase"/>
    <property type="match status" value="1"/>
</dbReference>
<feature type="domain" description="Nudix hydrolase" evidence="2">
    <location>
        <begin position="37"/>
        <end position="169"/>
    </location>
</feature>
<feature type="region of interest" description="Disordered" evidence="1">
    <location>
        <begin position="1"/>
        <end position="26"/>
    </location>
</feature>
<comment type="caution">
    <text evidence="3">The sequence shown here is derived from an EMBL/GenBank/DDBJ whole genome shotgun (WGS) entry which is preliminary data.</text>
</comment>
<dbReference type="AlphaFoldDB" id="A0A0F9UR57"/>
<dbReference type="PROSITE" id="PS51462">
    <property type="entry name" value="NUDIX"/>
    <property type="match status" value="1"/>
</dbReference>